<comment type="similarity">
    <text evidence="1">Belongs to the peptidase A31 family.</text>
</comment>
<dbReference type="GO" id="GO:0004190">
    <property type="term" value="F:aspartic-type endopeptidase activity"/>
    <property type="evidence" value="ECO:0007669"/>
    <property type="project" value="UniProtKB-KW"/>
</dbReference>
<evidence type="ECO:0000256" key="1">
    <source>
        <dbReference type="ARBA" id="ARBA00006814"/>
    </source>
</evidence>
<dbReference type="InterPro" id="IPR000671">
    <property type="entry name" value="Peptidase_A31"/>
</dbReference>
<sequence length="150" mass="15503">MTTLILGVGNLLWADEGVGPRLIELLRQRGRTGDAELVDGGTQGLYLLPLLTSAEQVVLLDAVDLGRAPGDIVVLEGEGISSLGQGRPLSLHQSSLHDLLAAAALIGQTPARLGLIGIQIADTSTWGAGLTPNVEAALPKAAVMVEQWVG</sequence>
<keyword evidence="6" id="KW-1185">Reference proteome</keyword>
<organism evidence="5 6">
    <name type="scientific">Paramagnetospirillum marisnigri</name>
    <dbReference type="NCBI Taxonomy" id="1285242"/>
    <lineage>
        <taxon>Bacteria</taxon>
        <taxon>Pseudomonadati</taxon>
        <taxon>Pseudomonadota</taxon>
        <taxon>Alphaproteobacteria</taxon>
        <taxon>Rhodospirillales</taxon>
        <taxon>Magnetospirillaceae</taxon>
        <taxon>Paramagnetospirillum</taxon>
    </lineage>
</organism>
<dbReference type="Gene3D" id="3.40.50.1450">
    <property type="entry name" value="HybD-like"/>
    <property type="match status" value="1"/>
</dbReference>
<keyword evidence="3" id="KW-0064">Aspartyl protease</keyword>
<dbReference type="STRING" id="1285242.A6A04_10920"/>
<comment type="caution">
    <text evidence="5">The sequence shown here is derived from an EMBL/GenBank/DDBJ whole genome shotgun (WGS) entry which is preliminary data.</text>
</comment>
<reference evidence="5 6" key="1">
    <citation type="submission" date="2016-04" db="EMBL/GenBank/DDBJ databases">
        <title>Draft genome sequence of freshwater magnetotactic bacteria Magnetospirillum marisnigri SP-1 and Magnetospirillum moscoviense BB-1.</title>
        <authorList>
            <person name="Koziaeva V."/>
            <person name="Dziuba M.V."/>
            <person name="Ivanov T.M."/>
            <person name="Kuznetsov B."/>
            <person name="Grouzdev D.S."/>
        </authorList>
    </citation>
    <scope>NUCLEOTIDE SEQUENCE [LARGE SCALE GENOMIC DNA]</scope>
    <source>
        <strain evidence="5 6">SP-1</strain>
    </source>
</reference>
<evidence type="ECO:0008006" key="7">
    <source>
        <dbReference type="Google" id="ProtNLM"/>
    </source>
</evidence>
<proteinExistence type="inferred from homology"/>
<dbReference type="Proteomes" id="UP000078428">
    <property type="component" value="Unassembled WGS sequence"/>
</dbReference>
<dbReference type="NCBIfam" id="TIGR00072">
    <property type="entry name" value="hydrog_prot"/>
    <property type="match status" value="1"/>
</dbReference>
<evidence type="ECO:0000313" key="6">
    <source>
        <dbReference type="Proteomes" id="UP000078428"/>
    </source>
</evidence>
<evidence type="ECO:0000256" key="4">
    <source>
        <dbReference type="ARBA" id="ARBA00022801"/>
    </source>
</evidence>
<dbReference type="GO" id="GO:0008047">
    <property type="term" value="F:enzyme activator activity"/>
    <property type="evidence" value="ECO:0007669"/>
    <property type="project" value="InterPro"/>
</dbReference>
<dbReference type="PRINTS" id="PR00446">
    <property type="entry name" value="HYDRGNUPTAKE"/>
</dbReference>
<gene>
    <name evidence="5" type="ORF">A6A04_10920</name>
</gene>
<dbReference type="PANTHER" id="PTHR30302">
    <property type="entry name" value="HYDROGENASE 1 MATURATION PROTEASE"/>
    <property type="match status" value="1"/>
</dbReference>
<evidence type="ECO:0000313" key="5">
    <source>
        <dbReference type="EMBL" id="OAN55174.1"/>
    </source>
</evidence>
<name>A0A178MZE7_9PROT</name>
<dbReference type="AlphaFoldDB" id="A0A178MZE7"/>
<dbReference type="RefSeq" id="WP_068489359.1">
    <property type="nucleotide sequence ID" value="NZ_LWQT01000020.1"/>
</dbReference>
<accession>A0A178MZE7</accession>
<evidence type="ECO:0000256" key="3">
    <source>
        <dbReference type="ARBA" id="ARBA00022750"/>
    </source>
</evidence>
<dbReference type="GO" id="GO:0016485">
    <property type="term" value="P:protein processing"/>
    <property type="evidence" value="ECO:0007669"/>
    <property type="project" value="TreeGrafter"/>
</dbReference>
<dbReference type="EMBL" id="LWQT01000020">
    <property type="protein sequence ID" value="OAN55174.1"/>
    <property type="molecule type" value="Genomic_DNA"/>
</dbReference>
<dbReference type="PANTHER" id="PTHR30302:SF1">
    <property type="entry name" value="HYDROGENASE 2 MATURATION PROTEASE"/>
    <property type="match status" value="1"/>
</dbReference>
<dbReference type="InterPro" id="IPR023430">
    <property type="entry name" value="Pept_HybD-like_dom_sf"/>
</dbReference>
<keyword evidence="2" id="KW-0645">Protease</keyword>
<dbReference type="Pfam" id="PF01750">
    <property type="entry name" value="HycI"/>
    <property type="match status" value="1"/>
</dbReference>
<evidence type="ECO:0000256" key="2">
    <source>
        <dbReference type="ARBA" id="ARBA00022670"/>
    </source>
</evidence>
<protein>
    <recommendedName>
        <fullName evidence="7">Hydrogenase expression/formation protein</fullName>
    </recommendedName>
</protein>
<dbReference type="SUPFAM" id="SSF53163">
    <property type="entry name" value="HybD-like"/>
    <property type="match status" value="1"/>
</dbReference>
<keyword evidence="4" id="KW-0378">Hydrolase</keyword>